<evidence type="ECO:0000256" key="4">
    <source>
        <dbReference type="ARBA" id="ARBA00022833"/>
    </source>
</evidence>
<feature type="region of interest" description="Disordered" evidence="8">
    <location>
        <begin position="287"/>
        <end position="343"/>
    </location>
</feature>
<dbReference type="Pfam" id="PF13765">
    <property type="entry name" value="PRY"/>
    <property type="match status" value="1"/>
</dbReference>
<dbReference type="SMART" id="SM00449">
    <property type="entry name" value="SPRY"/>
    <property type="match status" value="1"/>
</dbReference>
<dbReference type="InterPro" id="IPR003877">
    <property type="entry name" value="SPRY_dom"/>
</dbReference>
<dbReference type="Pfam" id="PF25600">
    <property type="entry name" value="TRIM_CC"/>
    <property type="match status" value="1"/>
</dbReference>
<dbReference type="AlphaFoldDB" id="H2ZU01"/>
<sequence length="550" mass="63063">SFPAELEEELNCSICLNTYKNPILLSCGHNFCKHCIEDVWESQAAKGTYSPETVNILERLLPTQVMEKQATVYCTFCLETALPAIKTCLQCETSLCESHLRKHNDSVNHTIIEPTSSLEDRKCPDHKELIKYYCTDDDTCVCVTCCVAGKHKTHNVETVAEVAEKRKEELASSHQTLLHQTKDIEQTLQQLQEHLRFIDAAALAEREKMITFYSEIKKLLEAAERKSLDAIDAERKRVLDKVTNQITELEMSKDNILLKIQEIKGLRDISDPVDFLKKFKHMAMYTEEEDEDSWDENSGDVNKDDNDSEEVIEWQASTEEEDNDDCDEKNGGGKDDGDDEEEPEGLIKENFDEQMISLLKQMTLNKFVETLYDVQEDSHLSFDTETMHRNVILSEFLKKATYVEDEQGYPGNLRRFLNVSQVMCSQSFSAGRYFWEFEVSAEGDWSVGLAYNSIERDGDDSTIRNNSVSWCLYNINNEFSALYNRDTATLKKESAAPKKLGMYLDYEAGVLSFYDLTDTLTHLHTFTCIFTEPVYPVCYVCNSGWIQIKS</sequence>
<dbReference type="Gene3D" id="4.10.830.40">
    <property type="match status" value="1"/>
</dbReference>
<dbReference type="InterPro" id="IPR003879">
    <property type="entry name" value="Butyrophylin_SPRY"/>
</dbReference>
<evidence type="ECO:0008006" key="14">
    <source>
        <dbReference type="Google" id="ProtNLM"/>
    </source>
</evidence>
<dbReference type="SMART" id="SM00589">
    <property type="entry name" value="PRY"/>
    <property type="match status" value="1"/>
</dbReference>
<dbReference type="InterPro" id="IPR017907">
    <property type="entry name" value="Znf_RING_CS"/>
</dbReference>
<feature type="compositionally biased region" description="Acidic residues" evidence="8">
    <location>
        <begin position="306"/>
        <end position="327"/>
    </location>
</feature>
<keyword evidence="13" id="KW-1185">Reference proteome</keyword>
<evidence type="ECO:0000259" key="10">
    <source>
        <dbReference type="PROSITE" id="PS50119"/>
    </source>
</evidence>
<evidence type="ECO:0000313" key="12">
    <source>
        <dbReference type="Ensembl" id="ENSLACP00000000872.1"/>
    </source>
</evidence>
<dbReference type="PANTHER" id="PTHR25465">
    <property type="entry name" value="B-BOX DOMAIN CONTAINING"/>
    <property type="match status" value="1"/>
</dbReference>
<keyword evidence="7" id="KW-0175">Coiled coil</keyword>
<evidence type="ECO:0000256" key="6">
    <source>
        <dbReference type="PROSITE-ProRule" id="PRU00024"/>
    </source>
</evidence>
<evidence type="ECO:0000256" key="2">
    <source>
        <dbReference type="ARBA" id="ARBA00022723"/>
    </source>
</evidence>
<feature type="domain" description="B30.2/SPRY" evidence="11">
    <location>
        <begin position="360"/>
        <end position="550"/>
    </location>
</feature>
<evidence type="ECO:0000313" key="13">
    <source>
        <dbReference type="Proteomes" id="UP000008672"/>
    </source>
</evidence>
<keyword evidence="5" id="KW-0391">Immunity</keyword>
<dbReference type="PROSITE" id="PS50089">
    <property type="entry name" value="ZF_RING_2"/>
    <property type="match status" value="1"/>
</dbReference>
<dbReference type="GO" id="GO:0008270">
    <property type="term" value="F:zinc ion binding"/>
    <property type="evidence" value="ECO:0007669"/>
    <property type="project" value="UniProtKB-KW"/>
</dbReference>
<feature type="domain" description="RING-type" evidence="9">
    <location>
        <begin position="12"/>
        <end position="77"/>
    </location>
</feature>
<organism evidence="12 13">
    <name type="scientific">Latimeria chalumnae</name>
    <name type="common">Coelacanth</name>
    <dbReference type="NCBI Taxonomy" id="7897"/>
    <lineage>
        <taxon>Eukaryota</taxon>
        <taxon>Metazoa</taxon>
        <taxon>Chordata</taxon>
        <taxon>Craniata</taxon>
        <taxon>Vertebrata</taxon>
        <taxon>Euteleostomi</taxon>
        <taxon>Coelacanthiformes</taxon>
        <taxon>Coelacanthidae</taxon>
        <taxon>Latimeria</taxon>
    </lineage>
</organism>
<dbReference type="SMART" id="SM00184">
    <property type="entry name" value="RING"/>
    <property type="match status" value="1"/>
</dbReference>
<protein>
    <recommendedName>
        <fullName evidence="14">Tripartite motif containing 25</fullName>
    </recommendedName>
</protein>
<dbReference type="InterPro" id="IPR058030">
    <property type="entry name" value="TRIM8/14/16/25/29/45/65_CC"/>
</dbReference>
<dbReference type="PROSITE" id="PS50119">
    <property type="entry name" value="ZF_BBOX"/>
    <property type="match status" value="1"/>
</dbReference>
<dbReference type="Gene3D" id="3.30.40.10">
    <property type="entry name" value="Zinc/RING finger domain, C3HC4 (zinc finger)"/>
    <property type="match status" value="1"/>
</dbReference>
<dbReference type="InterPro" id="IPR013083">
    <property type="entry name" value="Znf_RING/FYVE/PHD"/>
</dbReference>
<dbReference type="HOGENOM" id="CLU_013137_0_2_1"/>
<dbReference type="SUPFAM" id="SSF57845">
    <property type="entry name" value="B-box zinc-binding domain"/>
    <property type="match status" value="1"/>
</dbReference>
<dbReference type="Ensembl" id="ENSLACT00000000881.1">
    <property type="protein sequence ID" value="ENSLACP00000000872.1"/>
    <property type="gene ID" value="ENSLACG00000000785.1"/>
</dbReference>
<keyword evidence="4" id="KW-0862">Zinc</keyword>
<evidence type="ECO:0000256" key="3">
    <source>
        <dbReference type="ARBA" id="ARBA00022771"/>
    </source>
</evidence>
<dbReference type="InterPro" id="IPR000315">
    <property type="entry name" value="Znf_B-box"/>
</dbReference>
<name>H2ZU01_LATCH</name>
<dbReference type="SMART" id="SM00336">
    <property type="entry name" value="BBOX"/>
    <property type="match status" value="2"/>
</dbReference>
<evidence type="ECO:0000256" key="5">
    <source>
        <dbReference type="ARBA" id="ARBA00022859"/>
    </source>
</evidence>
<dbReference type="CDD" id="cd12891">
    <property type="entry name" value="SPRY_PRY_C-I_2"/>
    <property type="match status" value="1"/>
</dbReference>
<feature type="domain" description="B box-type" evidence="10">
    <location>
        <begin position="118"/>
        <end position="159"/>
    </location>
</feature>
<dbReference type="InterPro" id="IPR001841">
    <property type="entry name" value="Znf_RING"/>
</dbReference>
<dbReference type="PANTHER" id="PTHR25465:SF41">
    <property type="entry name" value="E3 UBIQUITIN-PROTEIN LIGASE RNF135"/>
    <property type="match status" value="1"/>
</dbReference>
<dbReference type="Gene3D" id="3.30.160.60">
    <property type="entry name" value="Classic Zinc Finger"/>
    <property type="match status" value="1"/>
</dbReference>
<proteinExistence type="predicted"/>
<dbReference type="InterPro" id="IPR006574">
    <property type="entry name" value="PRY"/>
</dbReference>
<keyword evidence="3 6" id="KW-0863">Zinc-finger</keyword>
<dbReference type="Proteomes" id="UP000008672">
    <property type="component" value="Unassembled WGS sequence"/>
</dbReference>
<dbReference type="InterPro" id="IPR001870">
    <property type="entry name" value="B30.2/SPRY"/>
</dbReference>
<dbReference type="EMBL" id="AFYH01267998">
    <property type="status" value="NOT_ANNOTATED_CDS"/>
    <property type="molecule type" value="Genomic_DNA"/>
</dbReference>
<dbReference type="InterPro" id="IPR013320">
    <property type="entry name" value="ConA-like_dom_sf"/>
</dbReference>
<dbReference type="GO" id="GO:0005737">
    <property type="term" value="C:cytoplasm"/>
    <property type="evidence" value="ECO:0007669"/>
    <property type="project" value="UniProtKB-ARBA"/>
</dbReference>
<evidence type="ECO:0000256" key="7">
    <source>
        <dbReference type="SAM" id="Coils"/>
    </source>
</evidence>
<keyword evidence="1" id="KW-0399">Innate immunity</keyword>
<feature type="coiled-coil region" evidence="7">
    <location>
        <begin position="216"/>
        <end position="259"/>
    </location>
</feature>
<dbReference type="PROSITE" id="PS50188">
    <property type="entry name" value="B302_SPRY"/>
    <property type="match status" value="1"/>
</dbReference>
<accession>H2ZU01</accession>
<reference evidence="13" key="1">
    <citation type="submission" date="2011-08" db="EMBL/GenBank/DDBJ databases">
        <title>The draft genome of Latimeria chalumnae.</title>
        <authorList>
            <person name="Di Palma F."/>
            <person name="Alfoldi J."/>
            <person name="Johnson J."/>
            <person name="Berlin A."/>
            <person name="Gnerre S."/>
            <person name="Jaffe D."/>
            <person name="MacCallum I."/>
            <person name="Young S."/>
            <person name="Walker B.J."/>
            <person name="Lander E."/>
            <person name="Lindblad-Toh K."/>
        </authorList>
    </citation>
    <scope>NUCLEOTIDE SEQUENCE [LARGE SCALE GENOMIC DNA]</scope>
    <source>
        <strain evidence="13">Wild caught</strain>
    </source>
</reference>
<dbReference type="InParanoid" id="H2ZU01"/>
<dbReference type="Gene3D" id="2.60.120.920">
    <property type="match status" value="1"/>
</dbReference>
<dbReference type="GO" id="GO:0045087">
    <property type="term" value="P:innate immune response"/>
    <property type="evidence" value="ECO:0007669"/>
    <property type="project" value="UniProtKB-KW"/>
</dbReference>
<dbReference type="Pfam" id="PF00643">
    <property type="entry name" value="zf-B_box"/>
    <property type="match status" value="1"/>
</dbReference>
<dbReference type="SUPFAM" id="SSF57850">
    <property type="entry name" value="RING/U-box"/>
    <property type="match status" value="1"/>
</dbReference>
<dbReference type="Pfam" id="PF13445">
    <property type="entry name" value="zf-RING_UBOX"/>
    <property type="match status" value="1"/>
</dbReference>
<dbReference type="PRINTS" id="PR01407">
    <property type="entry name" value="BUTYPHLNCDUF"/>
</dbReference>
<dbReference type="PROSITE" id="PS00518">
    <property type="entry name" value="ZF_RING_1"/>
    <property type="match status" value="1"/>
</dbReference>
<dbReference type="OMA" id="CEDSAFI"/>
<dbReference type="InterPro" id="IPR051051">
    <property type="entry name" value="E3_ubiq-ligase_TRIM/RNF"/>
</dbReference>
<evidence type="ECO:0000259" key="9">
    <source>
        <dbReference type="PROSITE" id="PS50089"/>
    </source>
</evidence>
<reference evidence="12" key="3">
    <citation type="submission" date="2025-09" db="UniProtKB">
        <authorList>
            <consortium name="Ensembl"/>
        </authorList>
    </citation>
    <scope>IDENTIFICATION</scope>
</reference>
<dbReference type="InterPro" id="IPR043136">
    <property type="entry name" value="B30.2/SPRY_sf"/>
</dbReference>
<dbReference type="GeneTree" id="ENSGT01030000234583"/>
<dbReference type="SUPFAM" id="SSF49899">
    <property type="entry name" value="Concanavalin A-like lectins/glucanases"/>
    <property type="match status" value="1"/>
</dbReference>
<evidence type="ECO:0000256" key="1">
    <source>
        <dbReference type="ARBA" id="ARBA00022588"/>
    </source>
</evidence>
<reference evidence="12" key="2">
    <citation type="submission" date="2025-08" db="UniProtKB">
        <authorList>
            <consortium name="Ensembl"/>
        </authorList>
    </citation>
    <scope>IDENTIFICATION</scope>
</reference>
<dbReference type="eggNOG" id="KOG2177">
    <property type="taxonomic scope" value="Eukaryota"/>
</dbReference>
<evidence type="ECO:0000259" key="11">
    <source>
        <dbReference type="PROSITE" id="PS50188"/>
    </source>
</evidence>
<dbReference type="InterPro" id="IPR027370">
    <property type="entry name" value="Znf-RING_euk"/>
</dbReference>
<keyword evidence="2" id="KW-0479">Metal-binding</keyword>
<dbReference type="CDD" id="cd19769">
    <property type="entry name" value="Bbox2_TRIM16-like"/>
    <property type="match status" value="1"/>
</dbReference>
<dbReference type="Pfam" id="PF00622">
    <property type="entry name" value="SPRY"/>
    <property type="match status" value="1"/>
</dbReference>
<evidence type="ECO:0000256" key="8">
    <source>
        <dbReference type="SAM" id="MobiDB-lite"/>
    </source>
</evidence>
<feature type="compositionally biased region" description="Acidic residues" evidence="8">
    <location>
        <begin position="287"/>
        <end position="298"/>
    </location>
</feature>